<dbReference type="GO" id="GO:0005737">
    <property type="term" value="C:cytoplasm"/>
    <property type="evidence" value="ECO:0007669"/>
    <property type="project" value="TreeGrafter"/>
</dbReference>
<organism evidence="3 4">
    <name type="scientific">Terracoccus luteus</name>
    <dbReference type="NCBI Taxonomy" id="53356"/>
    <lineage>
        <taxon>Bacteria</taxon>
        <taxon>Bacillati</taxon>
        <taxon>Actinomycetota</taxon>
        <taxon>Actinomycetes</taxon>
        <taxon>Micrococcales</taxon>
        <taxon>Intrasporangiaceae</taxon>
        <taxon>Terracoccus</taxon>
    </lineage>
</organism>
<sequence>MEVLSPPRSLARHPLFQVAFTLDDGLPLRIAGLDCSEADRPVEPAKFDLFVGMVAAQDGPLTGTVTFATDLFDEDTVRRWMDLFVEMLTTAAREPNTPLSQLGAAASVPDGAHRGPERPARLLTDLLDESFEAGALSPAVEAWDGRLTYAQLDAVSAGLARTLLALGAGPDRPVVVSGRRSAALVVALTAVIRSGAVYVPLDPALPAARAAEILGSLDGALVVADSTGVAPASDPALEMDLDAWVARASDRPVTDANRPETLSLAHGSYVIHTSGTTGRPKAVLLPHEGFVKLEARFRDDFAVTDTSRVVAMASIGFDGSLFEILMGLLCGAVVLPTEPQDFLTGERTDFTHATVTPSMLAALDPGAFPSGRTFVTASEACSDGLVSAWAGRHTLINSYGPSEVTVFASGGPLQVAEPVTIGGPVVNTALMVLDEGLRPVPVGVAGELFVAGGGLARGYVGQPGLTA</sequence>
<feature type="domain" description="AMP-dependent synthetase/ligase" evidence="1">
    <location>
        <begin position="139"/>
        <end position="459"/>
    </location>
</feature>
<dbReference type="PANTHER" id="PTHR45527">
    <property type="entry name" value="NONRIBOSOMAL PEPTIDE SYNTHETASE"/>
    <property type="match status" value="1"/>
</dbReference>
<dbReference type="GO" id="GO:0008610">
    <property type="term" value="P:lipid biosynthetic process"/>
    <property type="evidence" value="ECO:0007669"/>
    <property type="project" value="UniProtKB-ARBA"/>
</dbReference>
<dbReference type="Pfam" id="PF00668">
    <property type="entry name" value="Condensation"/>
    <property type="match status" value="1"/>
</dbReference>
<dbReference type="RefSeq" id="WP_253354922.1">
    <property type="nucleotide sequence ID" value="NZ_JACHVT010000023.1"/>
</dbReference>
<dbReference type="Pfam" id="PF00501">
    <property type="entry name" value="AMP-binding"/>
    <property type="match status" value="1"/>
</dbReference>
<feature type="domain" description="Condensation" evidence="2">
    <location>
        <begin position="6"/>
        <end position="103"/>
    </location>
</feature>
<dbReference type="Gene3D" id="3.40.50.12780">
    <property type="entry name" value="N-terminal domain of ligase-like"/>
    <property type="match status" value="1"/>
</dbReference>
<dbReference type="SUPFAM" id="SSF56801">
    <property type="entry name" value="Acetyl-CoA synthetase-like"/>
    <property type="match status" value="1"/>
</dbReference>
<evidence type="ECO:0000259" key="2">
    <source>
        <dbReference type="Pfam" id="PF00668"/>
    </source>
</evidence>
<reference evidence="3 4" key="1">
    <citation type="submission" date="2020-08" db="EMBL/GenBank/DDBJ databases">
        <title>Genomic Encyclopedia of Type Strains, Phase IV (KMG-V): Genome sequencing to study the core and pangenomes of soil and plant-associated prokaryotes.</title>
        <authorList>
            <person name="Whitman W."/>
        </authorList>
    </citation>
    <scope>NUCLEOTIDE SEQUENCE [LARGE SCALE GENOMIC DNA]</scope>
    <source>
        <strain evidence="3 4">B3ACCR2</strain>
    </source>
</reference>
<dbReference type="InterPro" id="IPR000873">
    <property type="entry name" value="AMP-dep_synth/lig_dom"/>
</dbReference>
<feature type="non-terminal residue" evidence="3">
    <location>
        <position position="467"/>
    </location>
</feature>
<dbReference type="GO" id="GO:0044550">
    <property type="term" value="P:secondary metabolite biosynthetic process"/>
    <property type="evidence" value="ECO:0007669"/>
    <property type="project" value="TreeGrafter"/>
</dbReference>
<dbReference type="PROSITE" id="PS00455">
    <property type="entry name" value="AMP_BINDING"/>
    <property type="match status" value="1"/>
</dbReference>
<comment type="caution">
    <text evidence="3">The sequence shown here is derived from an EMBL/GenBank/DDBJ whole genome shotgun (WGS) entry which is preliminary data.</text>
</comment>
<proteinExistence type="predicted"/>
<evidence type="ECO:0000259" key="1">
    <source>
        <dbReference type="Pfam" id="PF00501"/>
    </source>
</evidence>
<dbReference type="AlphaFoldDB" id="A0A839PYM3"/>
<dbReference type="Proteomes" id="UP000590811">
    <property type="component" value="Unassembled WGS sequence"/>
</dbReference>
<protein>
    <submittedName>
        <fullName evidence="3">Non-ribosomal peptide synthetase component F</fullName>
    </submittedName>
</protein>
<accession>A0A839PYM3</accession>
<dbReference type="InterPro" id="IPR042099">
    <property type="entry name" value="ANL_N_sf"/>
</dbReference>
<dbReference type="GO" id="GO:0031177">
    <property type="term" value="F:phosphopantetheine binding"/>
    <property type="evidence" value="ECO:0007669"/>
    <property type="project" value="TreeGrafter"/>
</dbReference>
<name>A0A839PYM3_9MICO</name>
<dbReference type="Gene3D" id="3.30.559.30">
    <property type="entry name" value="Nonribosomal peptide synthetase, condensation domain"/>
    <property type="match status" value="1"/>
</dbReference>
<dbReference type="GO" id="GO:0003824">
    <property type="term" value="F:catalytic activity"/>
    <property type="evidence" value="ECO:0007669"/>
    <property type="project" value="InterPro"/>
</dbReference>
<evidence type="ECO:0000313" key="4">
    <source>
        <dbReference type="Proteomes" id="UP000590811"/>
    </source>
</evidence>
<dbReference type="SUPFAM" id="SSF52777">
    <property type="entry name" value="CoA-dependent acyltransferases"/>
    <property type="match status" value="1"/>
</dbReference>
<evidence type="ECO:0000313" key="3">
    <source>
        <dbReference type="EMBL" id="MBB2988539.1"/>
    </source>
</evidence>
<dbReference type="InterPro" id="IPR001242">
    <property type="entry name" value="Condensation_dom"/>
</dbReference>
<dbReference type="GO" id="GO:0043041">
    <property type="term" value="P:amino acid activation for nonribosomal peptide biosynthetic process"/>
    <property type="evidence" value="ECO:0007669"/>
    <property type="project" value="TreeGrafter"/>
</dbReference>
<dbReference type="PANTHER" id="PTHR45527:SF1">
    <property type="entry name" value="FATTY ACID SYNTHASE"/>
    <property type="match status" value="1"/>
</dbReference>
<dbReference type="InterPro" id="IPR020845">
    <property type="entry name" value="AMP-binding_CS"/>
</dbReference>
<dbReference type="EMBL" id="JACHVT010000023">
    <property type="protein sequence ID" value="MBB2988539.1"/>
    <property type="molecule type" value="Genomic_DNA"/>
</dbReference>
<dbReference type="Gene3D" id="3.30.559.10">
    <property type="entry name" value="Chloramphenicol acetyltransferase-like domain"/>
    <property type="match status" value="1"/>
</dbReference>
<dbReference type="InterPro" id="IPR023213">
    <property type="entry name" value="CAT-like_dom_sf"/>
</dbReference>
<gene>
    <name evidence="3" type="ORF">FHW14_003736</name>
</gene>